<dbReference type="AlphaFoldDB" id="A0A1H0NK34"/>
<dbReference type="InterPro" id="IPR013105">
    <property type="entry name" value="TPR_2"/>
</dbReference>
<dbReference type="STRING" id="641025.SAMN05421507_104438"/>
<organism evidence="4 5">
    <name type="scientific">Lentzea jiangxiensis</name>
    <dbReference type="NCBI Taxonomy" id="641025"/>
    <lineage>
        <taxon>Bacteria</taxon>
        <taxon>Bacillati</taxon>
        <taxon>Actinomycetota</taxon>
        <taxon>Actinomycetes</taxon>
        <taxon>Pseudonocardiales</taxon>
        <taxon>Pseudonocardiaceae</taxon>
        <taxon>Lentzea</taxon>
    </lineage>
</organism>
<dbReference type="Pfam" id="PF07719">
    <property type="entry name" value="TPR_2"/>
    <property type="match status" value="1"/>
</dbReference>
<feature type="repeat" description="TPR" evidence="3">
    <location>
        <begin position="17"/>
        <end position="50"/>
    </location>
</feature>
<keyword evidence="2 3" id="KW-0802">TPR repeat</keyword>
<dbReference type="SMART" id="SM00028">
    <property type="entry name" value="TPR"/>
    <property type="match status" value="2"/>
</dbReference>
<evidence type="ECO:0000256" key="2">
    <source>
        <dbReference type="ARBA" id="ARBA00022803"/>
    </source>
</evidence>
<feature type="repeat" description="TPR" evidence="3">
    <location>
        <begin position="84"/>
        <end position="117"/>
    </location>
</feature>
<gene>
    <name evidence="4" type="ORF">SAMN05421507_104438</name>
</gene>
<dbReference type="InterPro" id="IPR019734">
    <property type="entry name" value="TPR_rpt"/>
</dbReference>
<dbReference type="PROSITE" id="PS50005">
    <property type="entry name" value="TPR"/>
    <property type="match status" value="2"/>
</dbReference>
<evidence type="ECO:0000256" key="3">
    <source>
        <dbReference type="PROSITE-ProRule" id="PRU00339"/>
    </source>
</evidence>
<protein>
    <submittedName>
        <fullName evidence="4">Tetratricopeptide repeat-containing protein</fullName>
    </submittedName>
</protein>
<name>A0A1H0NK34_9PSEU</name>
<evidence type="ECO:0000256" key="1">
    <source>
        <dbReference type="ARBA" id="ARBA00022737"/>
    </source>
</evidence>
<dbReference type="Pfam" id="PF13181">
    <property type="entry name" value="TPR_8"/>
    <property type="match status" value="1"/>
</dbReference>
<proteinExistence type="predicted"/>
<keyword evidence="1" id="KW-0677">Repeat</keyword>
<dbReference type="RefSeq" id="WP_090097612.1">
    <property type="nucleotide sequence ID" value="NZ_FNIX01000004.1"/>
</dbReference>
<dbReference type="Pfam" id="PF13374">
    <property type="entry name" value="TPR_10"/>
    <property type="match status" value="1"/>
</dbReference>
<dbReference type="Proteomes" id="UP000199691">
    <property type="component" value="Unassembled WGS sequence"/>
</dbReference>
<evidence type="ECO:0000313" key="4">
    <source>
        <dbReference type="EMBL" id="SDO93043.1"/>
    </source>
</evidence>
<keyword evidence="5" id="KW-1185">Reference proteome</keyword>
<dbReference type="Gene3D" id="1.25.40.10">
    <property type="entry name" value="Tetratricopeptide repeat domain"/>
    <property type="match status" value="1"/>
</dbReference>
<dbReference type="EMBL" id="FNIX01000004">
    <property type="protein sequence ID" value="SDO93043.1"/>
    <property type="molecule type" value="Genomic_DNA"/>
</dbReference>
<sequence>MKFTIDPGTLREVPDEHDAWTQIGVAARMLGLLDLAEQALTKAFELRPSTAARLRLAHVYQWQGRFAEAHAEFARCADSGEIAGFVHQHWGKCYFDEGRFDEARAHFQRALDLRRGGDPALVESTRIALSAAEARSTG</sequence>
<dbReference type="SUPFAM" id="SSF48452">
    <property type="entry name" value="TPR-like"/>
    <property type="match status" value="1"/>
</dbReference>
<accession>A0A1H0NK34</accession>
<dbReference type="InterPro" id="IPR011990">
    <property type="entry name" value="TPR-like_helical_dom_sf"/>
</dbReference>
<evidence type="ECO:0000313" key="5">
    <source>
        <dbReference type="Proteomes" id="UP000199691"/>
    </source>
</evidence>
<reference evidence="5" key="1">
    <citation type="submission" date="2016-10" db="EMBL/GenBank/DDBJ databases">
        <authorList>
            <person name="Varghese N."/>
            <person name="Submissions S."/>
        </authorList>
    </citation>
    <scope>NUCLEOTIDE SEQUENCE [LARGE SCALE GENOMIC DNA]</scope>
    <source>
        <strain evidence="5">CGMCC 4.6609</strain>
    </source>
</reference>